<sequence length="272" mass="30290">MPSLICSSRYTIDSQILRKAAQQLGWETLRLDGKRIPDWFDPPDNDFAFFYTAPHVFDIGKQLNRKMLGCNPDWAVNLPQELLRRELRQTTLADALANIQDHFVKHAVSKAFPAAVYNQQSLADATSSIHPSSLVHIGEPVNWTHEYRCFVANRKVMTVSPYVYDGVIVTDYDSFPTVPDSEISTVRAFAESVLEHPNVDCPDAFVLDVGKIAGRGWAVVECNECWASGIYACDPAIVLQTLLCGNADSATMQSSTWDFAQHYSLACPGITE</sequence>
<dbReference type="EMBL" id="SJPM01000055">
    <property type="protein sequence ID" value="TWT77582.1"/>
    <property type="molecule type" value="Genomic_DNA"/>
</dbReference>
<accession>A0A5C5YRP0</accession>
<dbReference type="Pfam" id="PF18299">
    <property type="entry name" value="R2K_2"/>
    <property type="match status" value="1"/>
</dbReference>
<dbReference type="OrthoDB" id="654524at2"/>
<gene>
    <name evidence="2" type="ORF">Pla100_63120</name>
</gene>
<reference evidence="2 3" key="1">
    <citation type="submission" date="2019-02" db="EMBL/GenBank/DDBJ databases">
        <title>Deep-cultivation of Planctomycetes and their phenomic and genomic characterization uncovers novel biology.</title>
        <authorList>
            <person name="Wiegand S."/>
            <person name="Jogler M."/>
            <person name="Boedeker C."/>
            <person name="Pinto D."/>
            <person name="Vollmers J."/>
            <person name="Rivas-Marin E."/>
            <person name="Kohn T."/>
            <person name="Peeters S.H."/>
            <person name="Heuer A."/>
            <person name="Rast P."/>
            <person name="Oberbeckmann S."/>
            <person name="Bunk B."/>
            <person name="Jeske O."/>
            <person name="Meyerdierks A."/>
            <person name="Storesund J.E."/>
            <person name="Kallscheuer N."/>
            <person name="Luecker S."/>
            <person name="Lage O.M."/>
            <person name="Pohl T."/>
            <person name="Merkel B.J."/>
            <person name="Hornburger P."/>
            <person name="Mueller R.-W."/>
            <person name="Bruemmer F."/>
            <person name="Labrenz M."/>
            <person name="Spormann A.M."/>
            <person name="Op Den Camp H."/>
            <person name="Overmann J."/>
            <person name="Amann R."/>
            <person name="Jetten M.S.M."/>
            <person name="Mascher T."/>
            <person name="Medema M.H."/>
            <person name="Devos D.P."/>
            <person name="Kaster A.-K."/>
            <person name="Ovreas L."/>
            <person name="Rohde M."/>
            <person name="Galperin M.Y."/>
            <person name="Jogler C."/>
        </authorList>
    </citation>
    <scope>NUCLEOTIDE SEQUENCE [LARGE SCALE GENOMIC DNA]</scope>
    <source>
        <strain evidence="2 3">Pla100</strain>
    </source>
</reference>
<feature type="domain" description="ATP-grasp" evidence="1">
    <location>
        <begin position="83"/>
        <end position="240"/>
    </location>
</feature>
<dbReference type="InterPro" id="IPR041261">
    <property type="entry name" value="R2K_2"/>
</dbReference>
<dbReference type="Proteomes" id="UP000316213">
    <property type="component" value="Unassembled WGS sequence"/>
</dbReference>
<proteinExistence type="predicted"/>
<keyword evidence="3" id="KW-1185">Reference proteome</keyword>
<evidence type="ECO:0000259" key="1">
    <source>
        <dbReference type="Pfam" id="PF18299"/>
    </source>
</evidence>
<evidence type="ECO:0000313" key="2">
    <source>
        <dbReference type="EMBL" id="TWT77582.1"/>
    </source>
</evidence>
<organism evidence="2 3">
    <name type="scientific">Neorhodopirellula pilleata</name>
    <dbReference type="NCBI Taxonomy" id="2714738"/>
    <lineage>
        <taxon>Bacteria</taxon>
        <taxon>Pseudomonadati</taxon>
        <taxon>Planctomycetota</taxon>
        <taxon>Planctomycetia</taxon>
        <taxon>Pirellulales</taxon>
        <taxon>Pirellulaceae</taxon>
        <taxon>Neorhodopirellula</taxon>
    </lineage>
</organism>
<dbReference type="AlphaFoldDB" id="A0A5C5YRP0"/>
<dbReference type="RefSeq" id="WP_146583089.1">
    <property type="nucleotide sequence ID" value="NZ_SJPM01000055.1"/>
</dbReference>
<evidence type="ECO:0000313" key="3">
    <source>
        <dbReference type="Proteomes" id="UP000316213"/>
    </source>
</evidence>
<comment type="caution">
    <text evidence="2">The sequence shown here is derived from an EMBL/GenBank/DDBJ whole genome shotgun (WGS) entry which is preliminary data.</text>
</comment>
<name>A0A5C5YRP0_9BACT</name>
<protein>
    <recommendedName>
        <fullName evidence="1">ATP-grasp domain-containing protein</fullName>
    </recommendedName>
</protein>